<dbReference type="InterPro" id="IPR027417">
    <property type="entry name" value="P-loop_NTPase"/>
</dbReference>
<sequence>MTIEIIKNQIDKFLASEVPGVLAIKGEWGVGKTFTWNKYLVEARNENRISLKKYSYISLFGINSLDVFKYSIFENVIDRNLIGTEANVDTFKRNSADLLASLGRKTVKLVKGSSLLKDFAPAIESFSFLSLEKHLICIDDLERKGKNLSIKDVMGLASLLKEQKKCQVVILLNDGEEGLEDYEKYREKVIDIELAFAPEPKECADIAYSDGTPYQDRLKELTTSLGIRNIRILKKIERLVKLALPLVEEFEPEISDQIIHSTVLFSWSYYCSESQDNIPPLDFITKKGYALLGIGDDKIGDQEKKWQTNLQAYNYHLTDELDLLIAAAVRTGFYIENEIKDKAASKNQQVIASKSEGSFSEAWRLYHDTFNDNAAEVIDRLYRSFKENCSYITLVNLNGTVSLFRELGEDKRASEIIEVYIDNRRDEPELFNLEKSDVFGDLRDQEIVDRFDKVYKESIKSESVDDVLERISHTKSWNQRDLVVLSNTSVDEYFELFKRTSGRRLSMFVTTCLRFGQFSNANEKQMEIADRATAALRIIASESEINKRRVMKFGVSLED</sequence>
<accession>A0ABQ3AM82</accession>
<reference evidence="2" key="1">
    <citation type="journal article" date="2019" name="Int. J. Syst. Evol. Microbiol.">
        <title>The Global Catalogue of Microorganisms (GCM) 10K type strain sequencing project: providing services to taxonomists for standard genome sequencing and annotation.</title>
        <authorList>
            <consortium name="The Broad Institute Genomics Platform"/>
            <consortium name="The Broad Institute Genome Sequencing Center for Infectious Disease"/>
            <person name="Wu L."/>
            <person name="Ma J."/>
        </authorList>
    </citation>
    <scope>NUCLEOTIDE SEQUENCE [LARGE SCALE GENOMIC DNA]</scope>
    <source>
        <strain evidence="2">KCTC 22280</strain>
    </source>
</reference>
<dbReference type="Gene3D" id="3.40.50.300">
    <property type="entry name" value="P-loop containing nucleotide triphosphate hydrolases"/>
    <property type="match status" value="1"/>
</dbReference>
<protein>
    <recommendedName>
        <fullName evidence="3">KAP family P-loop domain-containing protein</fullName>
    </recommendedName>
</protein>
<organism evidence="1 2">
    <name type="scientific">Marinobacter zhanjiangensis</name>
    <dbReference type="NCBI Taxonomy" id="578215"/>
    <lineage>
        <taxon>Bacteria</taxon>
        <taxon>Pseudomonadati</taxon>
        <taxon>Pseudomonadota</taxon>
        <taxon>Gammaproteobacteria</taxon>
        <taxon>Pseudomonadales</taxon>
        <taxon>Marinobacteraceae</taxon>
        <taxon>Marinobacter</taxon>
    </lineage>
</organism>
<evidence type="ECO:0000313" key="1">
    <source>
        <dbReference type="EMBL" id="GGY61183.1"/>
    </source>
</evidence>
<proteinExistence type="predicted"/>
<dbReference type="SUPFAM" id="SSF52540">
    <property type="entry name" value="P-loop containing nucleoside triphosphate hydrolases"/>
    <property type="match status" value="1"/>
</dbReference>
<keyword evidence="2" id="KW-1185">Reference proteome</keyword>
<gene>
    <name evidence="1" type="ORF">GCM10007071_04970</name>
</gene>
<comment type="caution">
    <text evidence="1">The sequence shown here is derived from an EMBL/GenBank/DDBJ whole genome shotgun (WGS) entry which is preliminary data.</text>
</comment>
<dbReference type="RefSeq" id="WP_189572250.1">
    <property type="nucleotide sequence ID" value="NZ_BMXV01000001.1"/>
</dbReference>
<dbReference type="EMBL" id="BMXV01000001">
    <property type="protein sequence ID" value="GGY61183.1"/>
    <property type="molecule type" value="Genomic_DNA"/>
</dbReference>
<dbReference type="Proteomes" id="UP000601597">
    <property type="component" value="Unassembled WGS sequence"/>
</dbReference>
<name>A0ABQ3AM82_9GAMM</name>
<evidence type="ECO:0008006" key="3">
    <source>
        <dbReference type="Google" id="ProtNLM"/>
    </source>
</evidence>
<evidence type="ECO:0000313" key="2">
    <source>
        <dbReference type="Proteomes" id="UP000601597"/>
    </source>
</evidence>